<keyword evidence="3" id="KW-1185">Reference proteome</keyword>
<accession>A0A9P6TY13</accession>
<feature type="compositionally biased region" description="Low complexity" evidence="1">
    <location>
        <begin position="318"/>
        <end position="331"/>
    </location>
</feature>
<dbReference type="AlphaFoldDB" id="A0A9P6TY13"/>
<feature type="compositionally biased region" description="Low complexity" evidence="1">
    <location>
        <begin position="508"/>
        <end position="558"/>
    </location>
</feature>
<dbReference type="Proteomes" id="UP000807716">
    <property type="component" value="Unassembled WGS sequence"/>
</dbReference>
<sequence length="637" mass="69329">MPPRLPKPVPWNSPSEFRQLYEWFYPPRLEDGSPDIRAQECAMRRVKAWEARGKLPHAIDSTMAFVQVTLRDWSGVCSDQDLRVMYSMVIIRFVNGYVDGFQTAKTAKSIAYLAQEKIGMPLWFVELRHTATHDYLPSLTILRRAADEALAWININYWIPQLNAVMEEEEPSEEMTSAMVNDVRFMIQNYRDQKEQQIAEMSLLPPKQEAVAMNRLIKELLRRCGTGDHLLDALLTILLEPGMMIPKSKKKRASTQDLTLTAMGDMVQACWIPLMTRLHGELKDMSSIKTGDVLLFWDEIMDTLLEELQASSGGSGTGSSTTNSSGSQSSTAMEIDGAKDQKGSRPTSFLLTVTAWIKHLIAQHYQRVALAASKRHAAATTTSTSTTTTTTSTYSAPIVPSSSLSSPSSSPSMSTLSVSASSTTTASTSTTSGRPSFASMAARLVSSSPANPLMANGPEFDTVYIAQTCLENPNPFSRSVLNTIMQHDQEIKSRIEHLVKRIDQQLQGSAGSTISSTAAESPSPATDSSASQPRQPPASVDHDMASPSSTTIPSIAPAVPLTPSPNSATTAALLPSNSATSNDCASLDSVPNSTTVWTVLDDDVWRPTPMGCLPGGILPDLSLPWELDAQPIARMLL</sequence>
<dbReference type="Pfam" id="PF04031">
    <property type="entry name" value="Las1"/>
    <property type="match status" value="1"/>
</dbReference>
<feature type="region of interest" description="Disordered" evidence="1">
    <location>
        <begin position="310"/>
        <end position="344"/>
    </location>
</feature>
<dbReference type="PANTHER" id="PTHR15002">
    <property type="entry name" value="RIBOSOMAL BIOGENESIS PROTEIN LAS1L"/>
    <property type="match status" value="1"/>
</dbReference>
<reference evidence="2" key="1">
    <citation type="journal article" date="2020" name="Fungal Divers.">
        <title>Resolving the Mortierellaceae phylogeny through synthesis of multi-gene phylogenetics and phylogenomics.</title>
        <authorList>
            <person name="Vandepol N."/>
            <person name="Liber J."/>
            <person name="Desiro A."/>
            <person name="Na H."/>
            <person name="Kennedy M."/>
            <person name="Barry K."/>
            <person name="Grigoriev I.V."/>
            <person name="Miller A.N."/>
            <person name="O'Donnell K."/>
            <person name="Stajich J.E."/>
            <person name="Bonito G."/>
        </authorList>
    </citation>
    <scope>NUCLEOTIDE SEQUENCE</scope>
    <source>
        <strain evidence="2">BC1065</strain>
    </source>
</reference>
<proteinExistence type="predicted"/>
<dbReference type="GO" id="GO:0000460">
    <property type="term" value="P:maturation of 5.8S rRNA"/>
    <property type="evidence" value="ECO:0007669"/>
    <property type="project" value="TreeGrafter"/>
</dbReference>
<dbReference type="GO" id="GO:0004519">
    <property type="term" value="F:endonuclease activity"/>
    <property type="evidence" value="ECO:0007669"/>
    <property type="project" value="InterPro"/>
</dbReference>
<evidence type="ECO:0000256" key="1">
    <source>
        <dbReference type="SAM" id="MobiDB-lite"/>
    </source>
</evidence>
<dbReference type="OrthoDB" id="10263222at2759"/>
<dbReference type="EMBL" id="JAAAJB010000755">
    <property type="protein sequence ID" value="KAG0251388.1"/>
    <property type="molecule type" value="Genomic_DNA"/>
</dbReference>
<feature type="compositionally biased region" description="Polar residues" evidence="1">
    <location>
        <begin position="564"/>
        <end position="582"/>
    </location>
</feature>
<organism evidence="2 3">
    <name type="scientific">Actinomortierella ambigua</name>
    <dbReference type="NCBI Taxonomy" id="1343610"/>
    <lineage>
        <taxon>Eukaryota</taxon>
        <taxon>Fungi</taxon>
        <taxon>Fungi incertae sedis</taxon>
        <taxon>Mucoromycota</taxon>
        <taxon>Mortierellomycotina</taxon>
        <taxon>Mortierellomycetes</taxon>
        <taxon>Mortierellales</taxon>
        <taxon>Mortierellaceae</taxon>
        <taxon>Actinomortierella</taxon>
    </lineage>
</organism>
<dbReference type="PANTHER" id="PTHR15002:SF0">
    <property type="entry name" value="RIBOSOMAL BIOGENESIS PROTEIN LAS1L"/>
    <property type="match status" value="1"/>
</dbReference>
<dbReference type="InterPro" id="IPR007174">
    <property type="entry name" value="Las1"/>
</dbReference>
<feature type="compositionally biased region" description="Low complexity" evidence="1">
    <location>
        <begin position="378"/>
        <end position="417"/>
    </location>
</feature>
<dbReference type="GO" id="GO:0000470">
    <property type="term" value="P:maturation of LSU-rRNA"/>
    <property type="evidence" value="ECO:0007669"/>
    <property type="project" value="TreeGrafter"/>
</dbReference>
<name>A0A9P6TY13_9FUNG</name>
<dbReference type="GO" id="GO:0030687">
    <property type="term" value="C:preribosome, large subunit precursor"/>
    <property type="evidence" value="ECO:0007669"/>
    <property type="project" value="TreeGrafter"/>
</dbReference>
<feature type="region of interest" description="Disordered" evidence="1">
    <location>
        <begin position="506"/>
        <end position="582"/>
    </location>
</feature>
<comment type="caution">
    <text evidence="2">The sequence shown here is derived from an EMBL/GenBank/DDBJ whole genome shotgun (WGS) entry which is preliminary data.</text>
</comment>
<evidence type="ECO:0000313" key="3">
    <source>
        <dbReference type="Proteomes" id="UP000807716"/>
    </source>
</evidence>
<feature type="region of interest" description="Disordered" evidence="1">
    <location>
        <begin position="376"/>
        <end position="417"/>
    </location>
</feature>
<protein>
    <submittedName>
        <fullName evidence="2">rRNA-processing protein las1</fullName>
    </submittedName>
</protein>
<dbReference type="GO" id="GO:0090730">
    <property type="term" value="C:Las1 complex"/>
    <property type="evidence" value="ECO:0007669"/>
    <property type="project" value="InterPro"/>
</dbReference>
<evidence type="ECO:0000313" key="2">
    <source>
        <dbReference type="EMBL" id="KAG0251388.1"/>
    </source>
</evidence>
<gene>
    <name evidence="2" type="primary">LAS1</name>
    <name evidence="2" type="ORF">DFQ27_008780</name>
</gene>